<keyword evidence="2" id="KW-0547">Nucleotide-binding</keyword>
<dbReference type="PROSITE" id="PS51716">
    <property type="entry name" value="G_IRG"/>
    <property type="match status" value="1"/>
</dbReference>
<dbReference type="EMBL" id="JAIWYP010000012">
    <property type="protein sequence ID" value="KAH3727228.1"/>
    <property type="molecule type" value="Genomic_DNA"/>
</dbReference>
<reference evidence="7" key="2">
    <citation type="submission" date="2020-11" db="EMBL/GenBank/DDBJ databases">
        <authorList>
            <person name="McCartney M.A."/>
            <person name="Auch B."/>
            <person name="Kono T."/>
            <person name="Mallez S."/>
            <person name="Becker A."/>
            <person name="Gohl D.M."/>
            <person name="Silverstein K.A.T."/>
            <person name="Koren S."/>
            <person name="Bechman K.B."/>
            <person name="Herman A."/>
            <person name="Abrahante J.E."/>
            <person name="Garbe J."/>
        </authorList>
    </citation>
    <scope>NUCLEOTIDE SEQUENCE</scope>
    <source>
        <strain evidence="7">Duluth1</strain>
        <tissue evidence="7">Whole animal</tissue>
    </source>
</reference>
<dbReference type="Proteomes" id="UP000828390">
    <property type="component" value="Unassembled WGS sequence"/>
</dbReference>
<dbReference type="PANTHER" id="PTHR32341">
    <property type="entry name" value="INTERFERON-INDUCIBLE GTPASE"/>
    <property type="match status" value="1"/>
</dbReference>
<dbReference type="FunFam" id="3.40.50.300:FF:000541">
    <property type="entry name" value="Immunity related GTPase M"/>
    <property type="match status" value="1"/>
</dbReference>
<dbReference type="GO" id="GO:0005525">
    <property type="term" value="F:GTP binding"/>
    <property type="evidence" value="ECO:0007669"/>
    <property type="project" value="UniProtKB-KW"/>
</dbReference>
<gene>
    <name evidence="7" type="ORF">DPMN_053158</name>
</gene>
<protein>
    <recommendedName>
        <fullName evidence="6">IRG-type G domain-containing protein</fullName>
    </recommendedName>
</protein>
<dbReference type="InterPro" id="IPR051515">
    <property type="entry name" value="IRG"/>
</dbReference>
<dbReference type="SUPFAM" id="SSF52540">
    <property type="entry name" value="P-loop containing nucleoside triphosphate hydrolases"/>
    <property type="match status" value="1"/>
</dbReference>
<keyword evidence="8" id="KW-1185">Reference proteome</keyword>
<dbReference type="Gene3D" id="3.40.50.300">
    <property type="entry name" value="P-loop containing nucleotide triphosphate hydrolases"/>
    <property type="match status" value="1"/>
</dbReference>
<evidence type="ECO:0000313" key="8">
    <source>
        <dbReference type="Proteomes" id="UP000828390"/>
    </source>
</evidence>
<sequence length="330" mass="37336">MFCERCGTKQEVTWIFCKGCGTKIEKQSDGCCDGRRKGSENEEMSLQLAAASLDEGKDEQKDMPSSNDEDESEFVEFGSDSYEDVPISEAEITAYERILTESGYNELIKKLDESNSEWRHSTINIAITGEAGTGKSTLINSLRGLKADDEGAAKTGCTETTTQVTCYPHPEYTYLNVWDLPGVGTPNFTRDKYFQTVDFKEYDFLLLVSSSRLKENDMWLAKTIIECKPSANLFFIRTKLDNDLENLKQERRKSLNAGERTKIVKKIKEDSLENLTKGGIKDPKVFLINSHRPETFDFNKLNMTLIETVSDLKRDAMILCLATHSEDILN</sequence>
<evidence type="ECO:0000256" key="4">
    <source>
        <dbReference type="ARBA" id="ARBA00023134"/>
    </source>
</evidence>
<evidence type="ECO:0000256" key="3">
    <source>
        <dbReference type="ARBA" id="ARBA00022801"/>
    </source>
</evidence>
<accession>A0A9D4HRX1</accession>
<dbReference type="PANTHER" id="PTHR32341:SF10">
    <property type="entry name" value="INTERFERON-INDUCIBLE GTPASE 5"/>
    <property type="match status" value="1"/>
</dbReference>
<organism evidence="7 8">
    <name type="scientific">Dreissena polymorpha</name>
    <name type="common">Zebra mussel</name>
    <name type="synonym">Mytilus polymorpha</name>
    <dbReference type="NCBI Taxonomy" id="45954"/>
    <lineage>
        <taxon>Eukaryota</taxon>
        <taxon>Metazoa</taxon>
        <taxon>Spiralia</taxon>
        <taxon>Lophotrochozoa</taxon>
        <taxon>Mollusca</taxon>
        <taxon>Bivalvia</taxon>
        <taxon>Autobranchia</taxon>
        <taxon>Heteroconchia</taxon>
        <taxon>Euheterodonta</taxon>
        <taxon>Imparidentia</taxon>
        <taxon>Neoheterodontei</taxon>
        <taxon>Myida</taxon>
        <taxon>Dreissenoidea</taxon>
        <taxon>Dreissenidae</taxon>
        <taxon>Dreissena</taxon>
    </lineage>
</organism>
<dbReference type="AlphaFoldDB" id="A0A9D4HRX1"/>
<dbReference type="GO" id="GO:0016787">
    <property type="term" value="F:hydrolase activity"/>
    <property type="evidence" value="ECO:0007669"/>
    <property type="project" value="UniProtKB-KW"/>
</dbReference>
<dbReference type="InterPro" id="IPR027417">
    <property type="entry name" value="P-loop_NTPase"/>
</dbReference>
<dbReference type="GO" id="GO:0016020">
    <property type="term" value="C:membrane"/>
    <property type="evidence" value="ECO:0007669"/>
    <property type="project" value="InterPro"/>
</dbReference>
<keyword evidence="4" id="KW-0342">GTP-binding</keyword>
<dbReference type="InterPro" id="IPR007743">
    <property type="entry name" value="Immunity-related_GTPase-like"/>
</dbReference>
<evidence type="ECO:0000313" key="7">
    <source>
        <dbReference type="EMBL" id="KAH3727228.1"/>
    </source>
</evidence>
<feature type="region of interest" description="Disordered" evidence="5">
    <location>
        <begin position="50"/>
        <end position="80"/>
    </location>
</feature>
<dbReference type="InterPro" id="IPR030385">
    <property type="entry name" value="G_IRG_dom"/>
</dbReference>
<evidence type="ECO:0000256" key="2">
    <source>
        <dbReference type="ARBA" id="ARBA00022741"/>
    </source>
</evidence>
<evidence type="ECO:0000256" key="5">
    <source>
        <dbReference type="SAM" id="MobiDB-lite"/>
    </source>
</evidence>
<dbReference type="Pfam" id="PF05049">
    <property type="entry name" value="IIGP"/>
    <property type="match status" value="1"/>
</dbReference>
<comment type="similarity">
    <text evidence="1">Belongs to the TRAFAC class dynamin-like GTPase superfamily. IRG family.</text>
</comment>
<proteinExistence type="inferred from homology"/>
<comment type="caution">
    <text evidence="7">The sequence shown here is derived from an EMBL/GenBank/DDBJ whole genome shotgun (WGS) entry which is preliminary data.</text>
</comment>
<evidence type="ECO:0000256" key="1">
    <source>
        <dbReference type="ARBA" id="ARBA00005429"/>
    </source>
</evidence>
<reference evidence="7" key="1">
    <citation type="journal article" date="2019" name="bioRxiv">
        <title>The Genome of the Zebra Mussel, Dreissena polymorpha: A Resource for Invasive Species Research.</title>
        <authorList>
            <person name="McCartney M.A."/>
            <person name="Auch B."/>
            <person name="Kono T."/>
            <person name="Mallez S."/>
            <person name="Zhang Y."/>
            <person name="Obille A."/>
            <person name="Becker A."/>
            <person name="Abrahante J.E."/>
            <person name="Garbe J."/>
            <person name="Badalamenti J.P."/>
            <person name="Herman A."/>
            <person name="Mangelson H."/>
            <person name="Liachko I."/>
            <person name="Sullivan S."/>
            <person name="Sone E.D."/>
            <person name="Koren S."/>
            <person name="Silverstein K.A.T."/>
            <person name="Beckman K.B."/>
            <person name="Gohl D.M."/>
        </authorList>
    </citation>
    <scope>NUCLEOTIDE SEQUENCE</scope>
    <source>
        <strain evidence="7">Duluth1</strain>
        <tissue evidence="7">Whole animal</tissue>
    </source>
</reference>
<feature type="domain" description="IRG-type G" evidence="6">
    <location>
        <begin position="121"/>
        <end position="308"/>
    </location>
</feature>
<evidence type="ECO:0000259" key="6">
    <source>
        <dbReference type="PROSITE" id="PS51716"/>
    </source>
</evidence>
<name>A0A9D4HRX1_DREPO</name>
<keyword evidence="3" id="KW-0378">Hydrolase</keyword>